<proteinExistence type="predicted"/>
<accession>A0A8S1VUH0</accession>
<comment type="caution">
    <text evidence="2">The sequence shown here is derived from an EMBL/GenBank/DDBJ whole genome shotgun (WGS) entry which is preliminary data.</text>
</comment>
<evidence type="ECO:0000313" key="2">
    <source>
        <dbReference type="EMBL" id="CAD8180481.1"/>
    </source>
</evidence>
<protein>
    <submittedName>
        <fullName evidence="2">Uncharacterized protein</fullName>
    </submittedName>
</protein>
<reference evidence="2" key="1">
    <citation type="submission" date="2021-01" db="EMBL/GenBank/DDBJ databases">
        <authorList>
            <consortium name="Genoscope - CEA"/>
            <person name="William W."/>
        </authorList>
    </citation>
    <scope>NUCLEOTIDE SEQUENCE</scope>
</reference>
<dbReference type="EMBL" id="CAJJDP010000074">
    <property type="protein sequence ID" value="CAD8180481.1"/>
    <property type="molecule type" value="Genomic_DNA"/>
</dbReference>
<dbReference type="InterPro" id="IPR001806">
    <property type="entry name" value="Small_GTPase"/>
</dbReference>
<dbReference type="AlphaFoldDB" id="A0A8S1VUH0"/>
<evidence type="ECO:0000256" key="1">
    <source>
        <dbReference type="ARBA" id="ARBA00022741"/>
    </source>
</evidence>
<dbReference type="Proteomes" id="UP000683925">
    <property type="component" value="Unassembled WGS sequence"/>
</dbReference>
<dbReference type="CDD" id="cd00154">
    <property type="entry name" value="Rab"/>
    <property type="match status" value="1"/>
</dbReference>
<dbReference type="GO" id="GO:0005525">
    <property type="term" value="F:GTP binding"/>
    <property type="evidence" value="ECO:0007669"/>
    <property type="project" value="InterPro"/>
</dbReference>
<dbReference type="PROSITE" id="PS51419">
    <property type="entry name" value="RAB"/>
    <property type="match status" value="1"/>
</dbReference>
<dbReference type="OrthoDB" id="302118at2759"/>
<dbReference type="PROSITE" id="PS51421">
    <property type="entry name" value="RAS"/>
    <property type="match status" value="1"/>
</dbReference>
<evidence type="ECO:0000313" key="3">
    <source>
        <dbReference type="Proteomes" id="UP000683925"/>
    </source>
</evidence>
<keyword evidence="3" id="KW-1185">Reference proteome</keyword>
<dbReference type="SMART" id="SM00173">
    <property type="entry name" value="RAS"/>
    <property type="match status" value="1"/>
</dbReference>
<dbReference type="SMART" id="SM00174">
    <property type="entry name" value="RHO"/>
    <property type="match status" value="1"/>
</dbReference>
<dbReference type="NCBIfam" id="TIGR00231">
    <property type="entry name" value="small_GTP"/>
    <property type="match status" value="1"/>
</dbReference>
<dbReference type="OMA" id="MIFFPTS"/>
<organism evidence="2 3">
    <name type="scientific">Paramecium octaurelia</name>
    <dbReference type="NCBI Taxonomy" id="43137"/>
    <lineage>
        <taxon>Eukaryota</taxon>
        <taxon>Sar</taxon>
        <taxon>Alveolata</taxon>
        <taxon>Ciliophora</taxon>
        <taxon>Intramacronucleata</taxon>
        <taxon>Oligohymenophorea</taxon>
        <taxon>Peniculida</taxon>
        <taxon>Parameciidae</taxon>
        <taxon>Paramecium</taxon>
    </lineage>
</organism>
<dbReference type="InterPro" id="IPR005225">
    <property type="entry name" value="Small_GTP-bd"/>
</dbReference>
<dbReference type="PANTHER" id="PTHR47978">
    <property type="match status" value="1"/>
</dbReference>
<sequence>MYNEEEVAIKLGIVGNQAVGKTSLILRVAEKKFCGNQNCGVALDFRSIRNYKLNGKLVNLNIFDVAGHARNSDLALSFIKGASALILAFSLKDQEYYENQGDQQTEKLELQIQHWTDKIIENSCENIPVLIVGCQLDLVQDQERLIPALDEKLQEILKSCKKLNIINNTEKNMIFFPTSALTGQGVDKLFQIWTLEAAKTQQFRGSTLKTKSHLKKQNQKDQCC</sequence>
<name>A0A8S1VUH0_PAROT</name>
<dbReference type="SMART" id="SM00175">
    <property type="entry name" value="RAB"/>
    <property type="match status" value="1"/>
</dbReference>
<dbReference type="Pfam" id="PF00071">
    <property type="entry name" value="Ras"/>
    <property type="match status" value="1"/>
</dbReference>
<dbReference type="GO" id="GO:0003924">
    <property type="term" value="F:GTPase activity"/>
    <property type="evidence" value="ECO:0007669"/>
    <property type="project" value="InterPro"/>
</dbReference>
<keyword evidence="1" id="KW-0547">Nucleotide-binding</keyword>
<gene>
    <name evidence="2" type="ORF">POCTA_138.1.T0750050</name>
</gene>